<dbReference type="PRINTS" id="PR00081">
    <property type="entry name" value="GDHRDH"/>
</dbReference>
<accession>A0A0C1Q559</accession>
<proteinExistence type="predicted"/>
<dbReference type="GO" id="GO:0016491">
    <property type="term" value="F:oxidoreductase activity"/>
    <property type="evidence" value="ECO:0007669"/>
    <property type="project" value="TreeGrafter"/>
</dbReference>
<comment type="caution">
    <text evidence="1">The sequence shown here is derived from an EMBL/GenBank/DDBJ whole genome shotgun (WGS) entry which is preliminary data.</text>
</comment>
<dbReference type="Proteomes" id="UP000031327">
    <property type="component" value="Unassembled WGS sequence"/>
</dbReference>
<dbReference type="PANTHER" id="PTHR43544">
    <property type="entry name" value="SHORT-CHAIN DEHYDROGENASE/REDUCTASE"/>
    <property type="match status" value="1"/>
</dbReference>
<dbReference type="PANTHER" id="PTHR43544:SF12">
    <property type="entry name" value="NAD(P)-BINDING ROSSMANN-FOLD SUPERFAMILY PROTEIN"/>
    <property type="match status" value="1"/>
</dbReference>
<dbReference type="RefSeq" id="WP_039610287.1">
    <property type="nucleotide sequence ID" value="NZ_JWIC01000007.1"/>
</dbReference>
<name>A0A0C1Q559_9GAMM</name>
<dbReference type="GO" id="GO:0005737">
    <property type="term" value="C:cytoplasm"/>
    <property type="evidence" value="ECO:0007669"/>
    <property type="project" value="TreeGrafter"/>
</dbReference>
<dbReference type="Gene3D" id="3.40.50.720">
    <property type="entry name" value="NAD(P)-binding Rossmann-like Domain"/>
    <property type="match status" value="1"/>
</dbReference>
<evidence type="ECO:0000313" key="2">
    <source>
        <dbReference type="Proteomes" id="UP000031327"/>
    </source>
</evidence>
<organism evidence="1 2">
    <name type="scientific">Pseudoalteromonas luteoviolacea</name>
    <dbReference type="NCBI Taxonomy" id="43657"/>
    <lineage>
        <taxon>Bacteria</taxon>
        <taxon>Pseudomonadati</taxon>
        <taxon>Pseudomonadota</taxon>
        <taxon>Gammaproteobacteria</taxon>
        <taxon>Alteromonadales</taxon>
        <taxon>Pseudoalteromonadaceae</taxon>
        <taxon>Pseudoalteromonas</taxon>
    </lineage>
</organism>
<dbReference type="Pfam" id="PF00106">
    <property type="entry name" value="adh_short"/>
    <property type="match status" value="1"/>
</dbReference>
<dbReference type="EMBL" id="JWIC01000007">
    <property type="protein sequence ID" value="KID55711.1"/>
    <property type="molecule type" value="Genomic_DNA"/>
</dbReference>
<sequence length="239" mass="27012">MAQKTAVVIGASGAIGKALVNLHLRHNDHVVAISREIINTSHPHLNKFETDYTKSNIDELATRVSRIYPAIHSISICNGVLHTEDHMPEKRLESFDIDYFGMLMHINTTIPFMWLQAFMPHLLSTQTPCVVTALSARIGSISDNQLGGWYSYRASKAALNMLFKTASIELQRRKCNAKLMLFHPGTTDSALSKPFQNNVPAEKLFKPEFVAEQLNIFQNNREFNGAVDFIDWQGKNIQW</sequence>
<dbReference type="InterPro" id="IPR002347">
    <property type="entry name" value="SDR_fam"/>
</dbReference>
<evidence type="ECO:0000313" key="1">
    <source>
        <dbReference type="EMBL" id="KID55711.1"/>
    </source>
</evidence>
<dbReference type="InterPro" id="IPR036291">
    <property type="entry name" value="NAD(P)-bd_dom_sf"/>
</dbReference>
<dbReference type="InterPro" id="IPR051468">
    <property type="entry name" value="Fungal_SecMetab_SDRs"/>
</dbReference>
<dbReference type="SUPFAM" id="SSF51735">
    <property type="entry name" value="NAD(P)-binding Rossmann-fold domains"/>
    <property type="match status" value="1"/>
</dbReference>
<gene>
    <name evidence="1" type="ORF">JF50_15185</name>
</gene>
<reference evidence="1 2" key="1">
    <citation type="submission" date="2014-12" db="EMBL/GenBank/DDBJ databases">
        <title>Draft Genome Sequence of Pseudoalteromonas luteoviolacea HI1.</title>
        <authorList>
            <person name="Asahina A.Y."/>
            <person name="Hadfield M.G."/>
        </authorList>
    </citation>
    <scope>NUCLEOTIDE SEQUENCE [LARGE SCALE GENOMIC DNA]</scope>
    <source>
        <strain evidence="1 2">HI1</strain>
    </source>
</reference>
<protein>
    <submittedName>
        <fullName evidence="1">Short-chain dehydrogenase</fullName>
    </submittedName>
</protein>
<dbReference type="OrthoDB" id="9785826at2"/>
<dbReference type="AlphaFoldDB" id="A0A0C1Q559"/>